<proteinExistence type="predicted"/>
<dbReference type="NCBIfam" id="NF041061">
    <property type="entry name" value="DpdD"/>
    <property type="match status" value="1"/>
</dbReference>
<name>A0AAU7DFU9_9BACT</name>
<reference evidence="1" key="1">
    <citation type="submission" date="2023-03" db="EMBL/GenBank/DDBJ databases">
        <title>Edaphobacter sp.</title>
        <authorList>
            <person name="Huber K.J."/>
            <person name="Papendorf J."/>
            <person name="Pilke C."/>
            <person name="Bunk B."/>
            <person name="Sproeer C."/>
            <person name="Pester M."/>
        </authorList>
    </citation>
    <scope>NUCLEOTIDE SEQUENCE</scope>
    <source>
        <strain evidence="1">DSM 110680</strain>
    </source>
</reference>
<protein>
    <submittedName>
        <fullName evidence="1">Protein DpdD</fullName>
    </submittedName>
</protein>
<evidence type="ECO:0000313" key="1">
    <source>
        <dbReference type="EMBL" id="XBH16544.1"/>
    </source>
</evidence>
<organism evidence="1">
    <name type="scientific">Telmatobacter sp. DSM 110680</name>
    <dbReference type="NCBI Taxonomy" id="3036704"/>
    <lineage>
        <taxon>Bacteria</taxon>
        <taxon>Pseudomonadati</taxon>
        <taxon>Acidobacteriota</taxon>
        <taxon>Terriglobia</taxon>
        <taxon>Terriglobales</taxon>
        <taxon>Acidobacteriaceae</taxon>
        <taxon>Telmatobacter</taxon>
    </lineage>
</organism>
<dbReference type="InterPro" id="IPR049807">
    <property type="entry name" value="DpdD-like"/>
</dbReference>
<dbReference type="EMBL" id="CP121196">
    <property type="protein sequence ID" value="XBH16544.1"/>
    <property type="molecule type" value="Genomic_DNA"/>
</dbReference>
<dbReference type="RefSeq" id="WP_348261773.1">
    <property type="nucleotide sequence ID" value="NZ_CP121196.1"/>
</dbReference>
<accession>A0AAU7DFU9</accession>
<gene>
    <name evidence="1" type="primary">dpdD</name>
    <name evidence="1" type="ORF">P8935_18460</name>
</gene>
<sequence length="715" mass="77772">MIAVDLEKSKSIATRLRILDECGTFPSEISDECIQLMSTIADPDFPGALIPEARVGGSLRVIAAASPSDWRRLRPVLQAFAGPTITSFNGFPVELLDKNGIGAVLSELGPQVTAVMSVPVGAQTRKSALRALIRMRETFARAPQHSKSAPEPTSWLLARFQDHLNIGRRDAAALLLDRLRDEFRLDALNLRSLQVQLLATFDDWTAITDLRGFANLAVARKTPAVAALLLEALYQVHLSTSFDGDEPQSTERIYSQKVRPLALTMLTLPAPSSLRDGGWRLFGLEALVSPEREELQPALDARKDILGWLANRLAPIAHKPLPPLSPIDQARELVVASVDSESVDLLAAALSAVARLNDDQRLELARAEPFSSALRAIEAETTQVDLPTSWLAWLARAANPTFTNALEVARFGAEEWLIADEASDPTYVRALIDGLGAAQGDELAAERTFQALPFIVASIKRDPGFPSPALAKVYANLITLLALGASRSGAVYDSSQILIEGLLASGLGVRDYKALIADVEELAGEALGVDMIFWTLEVIEAFMRNTSPDSAAREALLHRMLARIAGVRTRLSSLQLAALRRLAEEFGWTSEILGITADQVGQDNFATRLSNKKVAIYSLLEGASRQAKVALEAAAPGVEVECNADHVGTSRLRALARNSDIFVIAWAAAKHSATEFIREHRGDRTLLYAQGKGFSSLLRALEDHFRLAHRPLIER</sequence>
<dbReference type="AlphaFoldDB" id="A0AAU7DFU9"/>